<comment type="caution">
    <text evidence="2">The sequence shown here is derived from an EMBL/GenBank/DDBJ whole genome shotgun (WGS) entry which is preliminary data.</text>
</comment>
<dbReference type="RefSeq" id="WP_184089302.1">
    <property type="nucleotide sequence ID" value="NZ_JACIJF010000010.1"/>
</dbReference>
<keyword evidence="3" id="KW-1185">Reference proteome</keyword>
<protein>
    <recommendedName>
        <fullName evidence="1">DUF6894 domain-containing protein</fullName>
    </recommendedName>
</protein>
<evidence type="ECO:0000313" key="2">
    <source>
        <dbReference type="EMBL" id="MBB5711814.1"/>
    </source>
</evidence>
<proteinExistence type="predicted"/>
<dbReference type="Pfam" id="PF21834">
    <property type="entry name" value="DUF6894"/>
    <property type="match status" value="1"/>
</dbReference>
<sequence>MATTLSVERETHGDLRIEMARFVGELLKDHAALIWMDQDWQVDVSDASGLILYVLHVSAAETAATQGTVQRG</sequence>
<dbReference type="InterPro" id="IPR054189">
    <property type="entry name" value="DUF6894"/>
</dbReference>
<dbReference type="Proteomes" id="UP000527143">
    <property type="component" value="Unassembled WGS sequence"/>
</dbReference>
<organism evidence="2 3">
    <name type="scientific">Sphingomonas xinjiangensis</name>
    <dbReference type="NCBI Taxonomy" id="643568"/>
    <lineage>
        <taxon>Bacteria</taxon>
        <taxon>Pseudomonadati</taxon>
        <taxon>Pseudomonadota</taxon>
        <taxon>Alphaproteobacteria</taxon>
        <taxon>Sphingomonadales</taxon>
        <taxon>Sphingomonadaceae</taxon>
        <taxon>Sphingomonas</taxon>
    </lineage>
</organism>
<evidence type="ECO:0000259" key="1">
    <source>
        <dbReference type="Pfam" id="PF21834"/>
    </source>
</evidence>
<feature type="domain" description="DUF6894" evidence="1">
    <location>
        <begin position="10"/>
        <end position="57"/>
    </location>
</feature>
<accession>A0A840YG55</accession>
<gene>
    <name evidence="2" type="ORF">FHT02_003066</name>
</gene>
<dbReference type="EMBL" id="JACIJF010000010">
    <property type="protein sequence ID" value="MBB5711814.1"/>
    <property type="molecule type" value="Genomic_DNA"/>
</dbReference>
<dbReference type="AlphaFoldDB" id="A0A840YG55"/>
<name>A0A840YG55_9SPHN</name>
<reference evidence="2 3" key="1">
    <citation type="submission" date="2020-08" db="EMBL/GenBank/DDBJ databases">
        <title>Genomic Encyclopedia of Type Strains, Phase IV (KMG-IV): sequencing the most valuable type-strain genomes for metagenomic binning, comparative biology and taxonomic classification.</title>
        <authorList>
            <person name="Goeker M."/>
        </authorList>
    </citation>
    <scope>NUCLEOTIDE SEQUENCE [LARGE SCALE GENOMIC DNA]</scope>
    <source>
        <strain evidence="2 3">DSM 26736</strain>
    </source>
</reference>
<evidence type="ECO:0000313" key="3">
    <source>
        <dbReference type="Proteomes" id="UP000527143"/>
    </source>
</evidence>